<proteinExistence type="predicted"/>
<evidence type="ECO:0000313" key="2">
    <source>
        <dbReference type="Proteomes" id="UP000198618"/>
    </source>
</evidence>
<gene>
    <name evidence="1" type="ORF">SAMN05216389_13314</name>
</gene>
<reference evidence="1 2" key="1">
    <citation type="submission" date="2016-10" db="EMBL/GenBank/DDBJ databases">
        <authorList>
            <person name="de Groot N.N."/>
        </authorList>
    </citation>
    <scope>NUCLEOTIDE SEQUENCE [LARGE SCALE GENOMIC DNA]</scope>
    <source>
        <strain evidence="1 2">IBRC-M 10780</strain>
    </source>
</reference>
<organism evidence="1 2">
    <name type="scientific">Oceanobacillus limi</name>
    <dbReference type="NCBI Taxonomy" id="930131"/>
    <lineage>
        <taxon>Bacteria</taxon>
        <taxon>Bacillati</taxon>
        <taxon>Bacillota</taxon>
        <taxon>Bacilli</taxon>
        <taxon>Bacillales</taxon>
        <taxon>Bacillaceae</taxon>
        <taxon>Oceanobacillus</taxon>
    </lineage>
</organism>
<keyword evidence="2" id="KW-1185">Reference proteome</keyword>
<dbReference type="RefSeq" id="WP_090872997.1">
    <property type="nucleotide sequence ID" value="NZ_FOHE01000033.1"/>
</dbReference>
<dbReference type="OrthoDB" id="2433183at2"/>
<name>A0A1I0HH40_9BACI</name>
<dbReference type="Proteomes" id="UP000198618">
    <property type="component" value="Unassembled WGS sequence"/>
</dbReference>
<dbReference type="STRING" id="930131.SAMN05216389_13314"/>
<evidence type="ECO:0008006" key="3">
    <source>
        <dbReference type="Google" id="ProtNLM"/>
    </source>
</evidence>
<accession>A0A1I0HH40</accession>
<sequence length="306" mass="36866">MAQLIKLQDYISRYEWNIYRYPSQYIRLKQENWNKLHYVWSNQESVHHTSDEDKEMASRFSKWKNFMKRDERPEQREEAQNKMDLPDSENELRQYFLNKLFPFQLKWATSTVSSVSFMDKKYYQDATLRYFLQRFPDTYLLMLYPTFSIKKAPVDGEIILITPVGIEIIYLLEEHKDTFFTVRDDRTWTKQRDDKESTLLSPVISLKRTERIISGIFSKYDLSFPVTKTVLSRTNRISIISEPYQVQIIDKLNYEKWFEDKRSLVSPLKNQQLKAAEHLLRHCQTTSVKRPEWEEDDTSFTIVGEE</sequence>
<evidence type="ECO:0000313" key="1">
    <source>
        <dbReference type="EMBL" id="SET82316.1"/>
    </source>
</evidence>
<dbReference type="AlphaFoldDB" id="A0A1I0HH40"/>
<protein>
    <recommendedName>
        <fullName evidence="3">Nuclease-related domain-containing protein</fullName>
    </recommendedName>
</protein>
<dbReference type="EMBL" id="FOHE01000033">
    <property type="protein sequence ID" value="SET82316.1"/>
    <property type="molecule type" value="Genomic_DNA"/>
</dbReference>